<protein>
    <recommendedName>
        <fullName evidence="13">Alpha-1,3-mannosyltransferase</fullName>
    </recommendedName>
</protein>
<keyword evidence="4" id="KW-0808">Transferase</keyword>
<keyword evidence="3" id="KW-0328">Glycosyltransferase</keyword>
<dbReference type="PANTHER" id="PTHR31392">
    <property type="entry name" value="ALPHA-1,3-MANNOSYLTRANSFERASE MNN1-RELATED"/>
    <property type="match status" value="1"/>
</dbReference>
<evidence type="ECO:0000256" key="2">
    <source>
        <dbReference type="ARBA" id="ARBA00009105"/>
    </source>
</evidence>
<feature type="region of interest" description="Disordered" evidence="10">
    <location>
        <begin position="36"/>
        <end position="71"/>
    </location>
</feature>
<reference evidence="11" key="1">
    <citation type="submission" date="2021-11" db="EMBL/GenBank/DDBJ databases">
        <authorList>
            <person name="Herlambang A."/>
            <person name="Guo Y."/>
            <person name="Takashima Y."/>
            <person name="Nishizawa T."/>
        </authorList>
    </citation>
    <scope>NUCLEOTIDE SEQUENCE</scope>
    <source>
        <strain evidence="11">E1425</strain>
    </source>
</reference>
<keyword evidence="5" id="KW-0812">Transmembrane</keyword>
<gene>
    <name evidence="11" type="ORF">EMPS_10135</name>
</gene>
<evidence type="ECO:0000256" key="9">
    <source>
        <dbReference type="ARBA" id="ARBA00023180"/>
    </source>
</evidence>
<comment type="caution">
    <text evidence="11">The sequence shown here is derived from an EMBL/GenBank/DDBJ whole genome shotgun (WGS) entry which is preliminary data.</text>
</comment>
<name>A0A9P3HJI7_9FUNG</name>
<keyword evidence="7" id="KW-1133">Transmembrane helix</keyword>
<evidence type="ECO:0000256" key="6">
    <source>
        <dbReference type="ARBA" id="ARBA00022968"/>
    </source>
</evidence>
<dbReference type="InterPro" id="IPR029044">
    <property type="entry name" value="Nucleotide-diphossugar_trans"/>
</dbReference>
<dbReference type="OrthoDB" id="430354at2759"/>
<dbReference type="Pfam" id="PF11051">
    <property type="entry name" value="Mannosyl_trans3"/>
    <property type="match status" value="1"/>
</dbReference>
<keyword evidence="9" id="KW-0325">Glycoprotein</keyword>
<evidence type="ECO:0000256" key="3">
    <source>
        <dbReference type="ARBA" id="ARBA00022676"/>
    </source>
</evidence>
<dbReference type="SUPFAM" id="SSF53448">
    <property type="entry name" value="Nucleotide-diphospho-sugar transferases"/>
    <property type="match status" value="1"/>
</dbReference>
<dbReference type="PANTHER" id="PTHR31392:SF1">
    <property type="entry name" value="ALPHA-1,3-MANNOSYLTRANSFERASE MNN1-RELATED"/>
    <property type="match status" value="1"/>
</dbReference>
<keyword evidence="8" id="KW-0472">Membrane</keyword>
<evidence type="ECO:0000313" key="11">
    <source>
        <dbReference type="EMBL" id="GJJ77776.1"/>
    </source>
</evidence>
<dbReference type="Proteomes" id="UP000827284">
    <property type="component" value="Unassembled WGS sequence"/>
</dbReference>
<evidence type="ECO:0000256" key="4">
    <source>
        <dbReference type="ARBA" id="ARBA00022679"/>
    </source>
</evidence>
<dbReference type="GO" id="GO:0006493">
    <property type="term" value="P:protein O-linked glycosylation"/>
    <property type="evidence" value="ECO:0007669"/>
    <property type="project" value="TreeGrafter"/>
</dbReference>
<dbReference type="GO" id="GO:0016020">
    <property type="term" value="C:membrane"/>
    <property type="evidence" value="ECO:0007669"/>
    <property type="project" value="UniProtKB-SubCell"/>
</dbReference>
<keyword evidence="6" id="KW-0735">Signal-anchor</keyword>
<evidence type="ECO:0008006" key="13">
    <source>
        <dbReference type="Google" id="ProtNLM"/>
    </source>
</evidence>
<dbReference type="EMBL" id="BQFW01000014">
    <property type="protein sequence ID" value="GJJ77776.1"/>
    <property type="molecule type" value="Genomic_DNA"/>
</dbReference>
<comment type="similarity">
    <text evidence="2">Belongs to the MNN1/MNT family.</text>
</comment>
<dbReference type="GO" id="GO:0005794">
    <property type="term" value="C:Golgi apparatus"/>
    <property type="evidence" value="ECO:0007669"/>
    <property type="project" value="TreeGrafter"/>
</dbReference>
<dbReference type="AlphaFoldDB" id="A0A9P3HJI7"/>
<dbReference type="GO" id="GO:0000033">
    <property type="term" value="F:alpha-1,3-mannosyltransferase activity"/>
    <property type="evidence" value="ECO:0007669"/>
    <property type="project" value="TreeGrafter"/>
</dbReference>
<evidence type="ECO:0000256" key="1">
    <source>
        <dbReference type="ARBA" id="ARBA00004606"/>
    </source>
</evidence>
<comment type="subcellular location">
    <subcellularLocation>
        <location evidence="1">Membrane</location>
        <topology evidence="1">Single-pass type II membrane protein</topology>
    </subcellularLocation>
</comment>
<proteinExistence type="inferred from homology"/>
<evidence type="ECO:0000256" key="7">
    <source>
        <dbReference type="ARBA" id="ARBA00022989"/>
    </source>
</evidence>
<keyword evidence="12" id="KW-1185">Reference proteome</keyword>
<dbReference type="InterPro" id="IPR022751">
    <property type="entry name" value="Alpha_mannosyltransferase"/>
</dbReference>
<reference evidence="11" key="2">
    <citation type="journal article" date="2022" name="Microbiol. Resour. Announc.">
        <title>Whole-Genome Sequence of Entomortierella parvispora E1425, a Mucoromycotan Fungus Associated with Burkholderiaceae-Related Endosymbiotic Bacteria.</title>
        <authorList>
            <person name="Herlambang A."/>
            <person name="Guo Y."/>
            <person name="Takashima Y."/>
            <person name="Narisawa K."/>
            <person name="Ohta H."/>
            <person name="Nishizawa T."/>
        </authorList>
    </citation>
    <scope>NUCLEOTIDE SEQUENCE</scope>
    <source>
        <strain evidence="11">E1425</strain>
    </source>
</reference>
<evidence type="ECO:0000256" key="8">
    <source>
        <dbReference type="ARBA" id="ARBA00023136"/>
    </source>
</evidence>
<sequence length="582" mass="67266">MISLPRSPMVKLAIGLMIVLCLIAFSLQLQPSFRRDEYSSNSSSNSDSRYSQDSFEGRRESRQRTPVPSFKVPDSLLETHDVAIPQDLPPWTQEDTDLLDTTVGYALKLQMLKQEYSKNDDLNGKPDRINMAELARAEKLYKSLWHHVRPIYENLSGRDRDRERILLEMARTRPEIDFFLRLEKRLFPWLHYARQTSFSLMRSYKGRGIVFCAGNGQFEFVVTSIQAIRNRLKSTVPIQVFHMGNYDLSPERQTYLRKLANDIEVVDVTQILDNDYMKLGGWAIKPFAMLASSFEEVMFVDADAYFLQDPVMLFDDPGYKATGALFFYDRTLFAGNDNIMNWLKSVTPIVSSFPPTSRLYRMVSMHEQESGVVLINKKTRFLGMLATCKMNGKWERDLVSYRVFHGDKETFWSGFEMIQEPYAFMRNYGGVIGELREDNDKSVCGAQLHEDHTGRPLWWNGGLYRNKNSGVYRYLEFGYWMTGGGHQKHRERYTNNPEQMQQVLKDLGLRSTDQLQLEPKDAEWDFGESCLLGAPVNKLSRRESILSNGYVDIDRIAQKDGEAFKRGEVVDPTSHNWDAVDA</sequence>
<evidence type="ECO:0000313" key="12">
    <source>
        <dbReference type="Proteomes" id="UP000827284"/>
    </source>
</evidence>
<accession>A0A9P3HJI7</accession>
<evidence type="ECO:0000256" key="10">
    <source>
        <dbReference type="SAM" id="MobiDB-lite"/>
    </source>
</evidence>
<feature type="compositionally biased region" description="Low complexity" evidence="10">
    <location>
        <begin position="39"/>
        <end position="54"/>
    </location>
</feature>
<dbReference type="Gene3D" id="3.90.550.10">
    <property type="entry name" value="Spore Coat Polysaccharide Biosynthesis Protein SpsA, Chain A"/>
    <property type="match status" value="1"/>
</dbReference>
<organism evidence="11 12">
    <name type="scientific">Entomortierella parvispora</name>
    <dbReference type="NCBI Taxonomy" id="205924"/>
    <lineage>
        <taxon>Eukaryota</taxon>
        <taxon>Fungi</taxon>
        <taxon>Fungi incertae sedis</taxon>
        <taxon>Mucoromycota</taxon>
        <taxon>Mortierellomycotina</taxon>
        <taxon>Mortierellomycetes</taxon>
        <taxon>Mortierellales</taxon>
        <taxon>Mortierellaceae</taxon>
        <taxon>Entomortierella</taxon>
    </lineage>
</organism>
<evidence type="ECO:0000256" key="5">
    <source>
        <dbReference type="ARBA" id="ARBA00022692"/>
    </source>
</evidence>